<dbReference type="Pfam" id="PF17775">
    <property type="entry name" value="YchJ_M-like"/>
    <property type="match status" value="1"/>
</dbReference>
<dbReference type="InterPro" id="IPR048469">
    <property type="entry name" value="YchJ-like_M"/>
</dbReference>
<comment type="caution">
    <text evidence="2">The sequence shown here is derived from an EMBL/GenBank/DDBJ whole genome shotgun (WGS) entry which is preliminary data.</text>
</comment>
<dbReference type="InterPro" id="IPR032710">
    <property type="entry name" value="NTF2-like_dom_sf"/>
</dbReference>
<organism evidence="2 3">
    <name type="scientific">Microbacterium mcarthurae</name>
    <dbReference type="NCBI Taxonomy" id="3035918"/>
    <lineage>
        <taxon>Bacteria</taxon>
        <taxon>Bacillati</taxon>
        <taxon>Actinomycetota</taxon>
        <taxon>Actinomycetes</taxon>
        <taxon>Micrococcales</taxon>
        <taxon>Microbacteriaceae</taxon>
        <taxon>Microbacterium</taxon>
    </lineage>
</organism>
<evidence type="ECO:0000313" key="3">
    <source>
        <dbReference type="Proteomes" id="UP001630303"/>
    </source>
</evidence>
<gene>
    <name evidence="2" type="ORF">P5G46_14740</name>
</gene>
<protein>
    <submittedName>
        <fullName evidence="2">YchJ family metal-binding protein</fullName>
    </submittedName>
</protein>
<dbReference type="RefSeq" id="WP_408905962.1">
    <property type="nucleotide sequence ID" value="NZ_JAROCE010000006.1"/>
</dbReference>
<keyword evidence="3" id="KW-1185">Reference proteome</keyword>
<name>A0ABW9GJ75_9MICO</name>
<evidence type="ECO:0000313" key="2">
    <source>
        <dbReference type="EMBL" id="MFM2721774.1"/>
    </source>
</evidence>
<reference evidence="2 3" key="1">
    <citation type="submission" date="2023-03" db="EMBL/GenBank/DDBJ databases">
        <title>MT1 and MT2 Draft Genomes of Novel Species.</title>
        <authorList>
            <person name="Venkateswaran K."/>
        </authorList>
    </citation>
    <scope>NUCLEOTIDE SEQUENCE [LARGE SCALE GENOMIC DNA]</scope>
    <source>
        <strain evidence="2 3">IF8SW-P5</strain>
    </source>
</reference>
<evidence type="ECO:0000259" key="1">
    <source>
        <dbReference type="Pfam" id="PF17775"/>
    </source>
</evidence>
<dbReference type="Proteomes" id="UP001630303">
    <property type="component" value="Unassembled WGS sequence"/>
</dbReference>
<dbReference type="Gene3D" id="3.10.450.50">
    <property type="match status" value="1"/>
</dbReference>
<dbReference type="EMBL" id="JAROCE010000006">
    <property type="protein sequence ID" value="MFM2721774.1"/>
    <property type="molecule type" value="Genomic_DNA"/>
</dbReference>
<proteinExistence type="predicted"/>
<sequence>MSFGVSFSRPSASAPCPCGRAVFGDCCGPLLDGATAPSAERLMRSRYTAFAVGDARHLARTWHPRTRPDDIDLDDTEWVGLVIEDAAEEGDAATVTFRAAWRRGTERGELAECSRFVRRAGRWVYVDGVVNPPGA</sequence>
<accession>A0ABW9GJ75</accession>
<feature type="domain" description="YchJ-like middle NTF2-like" evidence="1">
    <location>
        <begin position="38"/>
        <end position="128"/>
    </location>
</feature>
<dbReference type="SUPFAM" id="SSF54427">
    <property type="entry name" value="NTF2-like"/>
    <property type="match status" value="1"/>
</dbReference>